<dbReference type="InterPro" id="IPR036390">
    <property type="entry name" value="WH_DNA-bd_sf"/>
</dbReference>
<reference evidence="5 6" key="1">
    <citation type="submission" date="2023-08" db="EMBL/GenBank/DDBJ databases">
        <authorList>
            <person name="Folkvardsen B D."/>
            <person name="Norman A."/>
        </authorList>
    </citation>
    <scope>NUCLEOTIDE SEQUENCE [LARGE SCALE GENOMIC DNA]</scope>
    <source>
        <strain evidence="5 6">Mu0050</strain>
    </source>
</reference>
<accession>A0ABM9MIS6</accession>
<protein>
    <submittedName>
        <fullName evidence="5">GntR family transcriptional regulator</fullName>
    </submittedName>
</protein>
<dbReference type="Gene3D" id="1.10.10.10">
    <property type="entry name" value="Winged helix-like DNA-binding domain superfamily/Winged helix DNA-binding domain"/>
    <property type="match status" value="1"/>
</dbReference>
<gene>
    <name evidence="5" type="ORF">MU0050_004049</name>
</gene>
<dbReference type="PROSITE" id="PS50949">
    <property type="entry name" value="HTH_GNTR"/>
    <property type="match status" value="1"/>
</dbReference>
<feature type="domain" description="HTH gntR-type" evidence="4">
    <location>
        <begin position="12"/>
        <end position="82"/>
    </location>
</feature>
<keyword evidence="1" id="KW-0805">Transcription regulation</keyword>
<dbReference type="Gene3D" id="1.20.120.530">
    <property type="entry name" value="GntR ligand-binding domain-like"/>
    <property type="match status" value="1"/>
</dbReference>
<dbReference type="InterPro" id="IPR008920">
    <property type="entry name" value="TF_FadR/GntR_C"/>
</dbReference>
<name>A0ABM9MIS6_9MYCO</name>
<dbReference type="RefSeq" id="WP_316512089.1">
    <property type="nucleotide sequence ID" value="NZ_OY726395.1"/>
</dbReference>
<dbReference type="CDD" id="cd07377">
    <property type="entry name" value="WHTH_GntR"/>
    <property type="match status" value="1"/>
</dbReference>
<keyword evidence="2" id="KW-0238">DNA-binding</keyword>
<evidence type="ECO:0000256" key="2">
    <source>
        <dbReference type="ARBA" id="ARBA00023125"/>
    </source>
</evidence>
<dbReference type="Pfam" id="PF07729">
    <property type="entry name" value="FCD"/>
    <property type="match status" value="1"/>
</dbReference>
<evidence type="ECO:0000256" key="1">
    <source>
        <dbReference type="ARBA" id="ARBA00023015"/>
    </source>
</evidence>
<evidence type="ECO:0000259" key="4">
    <source>
        <dbReference type="PROSITE" id="PS50949"/>
    </source>
</evidence>
<dbReference type="Pfam" id="PF00392">
    <property type="entry name" value="GntR"/>
    <property type="match status" value="1"/>
</dbReference>
<keyword evidence="3" id="KW-0804">Transcription</keyword>
<evidence type="ECO:0000313" key="5">
    <source>
        <dbReference type="EMBL" id="CAJ1586032.1"/>
    </source>
</evidence>
<keyword evidence="6" id="KW-1185">Reference proteome</keyword>
<dbReference type="InterPro" id="IPR000524">
    <property type="entry name" value="Tscrpt_reg_HTH_GntR"/>
</dbReference>
<dbReference type="SUPFAM" id="SSF48008">
    <property type="entry name" value="GntR ligand-binding domain-like"/>
    <property type="match status" value="1"/>
</dbReference>
<dbReference type="SMART" id="SM00895">
    <property type="entry name" value="FCD"/>
    <property type="match status" value="1"/>
</dbReference>
<sequence>MSAQPTTSPSAPNAASVVAAAIRKQIVMGELSEGELLPSEAELLKQLKVSRPTLRQAFRILEAEHLITVQRGSRGGTTVHRPSGRLAARYLSDLLQYRRVSIGDVFRARMMIEPAAVAQLARHRDDAAIAELSRIVAAQRLSNQGTRLTAGLEENFHVRLVELAGNATIAEYGKLVHHLINGYLNCDFDSSADIIDAHDRLVHLLSAGAVHAATEHWRQHLDAVRDIVAEKHDMDGLLSLTP</sequence>
<dbReference type="EMBL" id="OY726395">
    <property type="protein sequence ID" value="CAJ1586032.1"/>
    <property type="molecule type" value="Genomic_DNA"/>
</dbReference>
<dbReference type="PRINTS" id="PR00035">
    <property type="entry name" value="HTHGNTR"/>
</dbReference>
<evidence type="ECO:0000313" key="6">
    <source>
        <dbReference type="Proteomes" id="UP001190466"/>
    </source>
</evidence>
<evidence type="ECO:0000256" key="3">
    <source>
        <dbReference type="ARBA" id="ARBA00023163"/>
    </source>
</evidence>
<dbReference type="Proteomes" id="UP001190466">
    <property type="component" value="Chromosome"/>
</dbReference>
<dbReference type="SMART" id="SM00345">
    <property type="entry name" value="HTH_GNTR"/>
    <property type="match status" value="1"/>
</dbReference>
<proteinExistence type="predicted"/>
<dbReference type="InterPro" id="IPR011711">
    <property type="entry name" value="GntR_C"/>
</dbReference>
<dbReference type="PANTHER" id="PTHR43537">
    <property type="entry name" value="TRANSCRIPTIONAL REGULATOR, GNTR FAMILY"/>
    <property type="match status" value="1"/>
</dbReference>
<dbReference type="InterPro" id="IPR036388">
    <property type="entry name" value="WH-like_DNA-bd_sf"/>
</dbReference>
<dbReference type="PANTHER" id="PTHR43537:SF24">
    <property type="entry name" value="GLUCONATE OPERON TRANSCRIPTIONAL REPRESSOR"/>
    <property type="match status" value="1"/>
</dbReference>
<organism evidence="5 6">
    <name type="scientific">[Mycobacterium] wendilense</name>
    <dbReference type="NCBI Taxonomy" id="3064284"/>
    <lineage>
        <taxon>Bacteria</taxon>
        <taxon>Bacillati</taxon>
        <taxon>Actinomycetota</taxon>
        <taxon>Actinomycetes</taxon>
        <taxon>Mycobacteriales</taxon>
        <taxon>Mycobacteriaceae</taxon>
        <taxon>Mycolicibacter</taxon>
    </lineage>
</organism>
<dbReference type="SUPFAM" id="SSF46785">
    <property type="entry name" value="Winged helix' DNA-binding domain"/>
    <property type="match status" value="1"/>
</dbReference>